<comment type="caution">
    <text evidence="1">The sequence shown here is derived from an EMBL/GenBank/DDBJ whole genome shotgun (WGS) entry which is preliminary data.</text>
</comment>
<dbReference type="EMBL" id="BMAU01021099">
    <property type="protein sequence ID" value="GFX90475.1"/>
    <property type="molecule type" value="Genomic_DNA"/>
</dbReference>
<organism evidence="1 2">
    <name type="scientific">Trichonephila clavipes</name>
    <name type="common">Golden silk orbweaver</name>
    <name type="synonym">Nephila clavipes</name>
    <dbReference type="NCBI Taxonomy" id="2585209"/>
    <lineage>
        <taxon>Eukaryota</taxon>
        <taxon>Metazoa</taxon>
        <taxon>Ecdysozoa</taxon>
        <taxon>Arthropoda</taxon>
        <taxon>Chelicerata</taxon>
        <taxon>Arachnida</taxon>
        <taxon>Araneae</taxon>
        <taxon>Araneomorphae</taxon>
        <taxon>Entelegynae</taxon>
        <taxon>Araneoidea</taxon>
        <taxon>Nephilidae</taxon>
        <taxon>Trichonephila</taxon>
    </lineage>
</organism>
<name>A0A8X6RAE3_TRICX</name>
<evidence type="ECO:0000313" key="1">
    <source>
        <dbReference type="EMBL" id="GFX90475.1"/>
    </source>
</evidence>
<sequence>MPISKASRRMAIFSNPWDMYATTIMLPAEPGFVQENDFLPLLCPALSLGAPKSPLICWIIKGSQSKSHCADSPRCCKLRHTIQADSGALASVMGGSEDNVRREESVHGKQYVALYMGSQGRNLWFPHFRHGQLEMSMNRYTSSKLADIYFIYDLAKGNGRLLFGCMGKISNEVVTESSNVQTCFIRT</sequence>
<dbReference type="Proteomes" id="UP000887159">
    <property type="component" value="Unassembled WGS sequence"/>
</dbReference>
<reference evidence="1" key="1">
    <citation type="submission" date="2020-08" db="EMBL/GenBank/DDBJ databases">
        <title>Multicomponent nature underlies the extraordinary mechanical properties of spider dragline silk.</title>
        <authorList>
            <person name="Kono N."/>
            <person name="Nakamura H."/>
            <person name="Mori M."/>
            <person name="Yoshida Y."/>
            <person name="Ohtoshi R."/>
            <person name="Malay A.D."/>
            <person name="Moran D.A.P."/>
            <person name="Tomita M."/>
            <person name="Numata K."/>
            <person name="Arakawa K."/>
        </authorList>
    </citation>
    <scope>NUCLEOTIDE SEQUENCE</scope>
</reference>
<evidence type="ECO:0000313" key="2">
    <source>
        <dbReference type="Proteomes" id="UP000887159"/>
    </source>
</evidence>
<dbReference type="AlphaFoldDB" id="A0A8X6RAE3"/>
<proteinExistence type="predicted"/>
<keyword evidence="2" id="KW-1185">Reference proteome</keyword>
<accession>A0A8X6RAE3</accession>
<gene>
    <name evidence="1" type="ORF">TNCV_2073531</name>
</gene>
<protein>
    <submittedName>
        <fullName evidence="1">Uncharacterized protein</fullName>
    </submittedName>
</protein>